<evidence type="ECO:0000313" key="2">
    <source>
        <dbReference type="Proteomes" id="UP000828390"/>
    </source>
</evidence>
<name>A0A9D4RWR3_DREPO</name>
<dbReference type="Proteomes" id="UP000828390">
    <property type="component" value="Unassembled WGS sequence"/>
</dbReference>
<dbReference type="AlphaFoldDB" id="A0A9D4RWR3"/>
<evidence type="ECO:0000313" key="1">
    <source>
        <dbReference type="EMBL" id="KAH3884281.1"/>
    </source>
</evidence>
<reference evidence="1" key="2">
    <citation type="submission" date="2020-11" db="EMBL/GenBank/DDBJ databases">
        <authorList>
            <person name="McCartney M.A."/>
            <person name="Auch B."/>
            <person name="Kono T."/>
            <person name="Mallez S."/>
            <person name="Becker A."/>
            <person name="Gohl D.M."/>
            <person name="Silverstein K.A.T."/>
            <person name="Koren S."/>
            <person name="Bechman K.B."/>
            <person name="Herman A."/>
            <person name="Abrahante J.E."/>
            <person name="Garbe J."/>
        </authorList>
    </citation>
    <scope>NUCLEOTIDE SEQUENCE</scope>
    <source>
        <strain evidence="1">Duluth1</strain>
        <tissue evidence="1">Whole animal</tissue>
    </source>
</reference>
<keyword evidence="2" id="KW-1185">Reference proteome</keyword>
<comment type="caution">
    <text evidence="1">The sequence shown here is derived from an EMBL/GenBank/DDBJ whole genome shotgun (WGS) entry which is preliminary data.</text>
</comment>
<reference evidence="1" key="1">
    <citation type="journal article" date="2019" name="bioRxiv">
        <title>The Genome of the Zebra Mussel, Dreissena polymorpha: A Resource for Invasive Species Research.</title>
        <authorList>
            <person name="McCartney M.A."/>
            <person name="Auch B."/>
            <person name="Kono T."/>
            <person name="Mallez S."/>
            <person name="Zhang Y."/>
            <person name="Obille A."/>
            <person name="Becker A."/>
            <person name="Abrahante J.E."/>
            <person name="Garbe J."/>
            <person name="Badalamenti J.P."/>
            <person name="Herman A."/>
            <person name="Mangelson H."/>
            <person name="Liachko I."/>
            <person name="Sullivan S."/>
            <person name="Sone E.D."/>
            <person name="Koren S."/>
            <person name="Silverstein K.A.T."/>
            <person name="Beckman K.B."/>
            <person name="Gohl D.M."/>
        </authorList>
    </citation>
    <scope>NUCLEOTIDE SEQUENCE</scope>
    <source>
        <strain evidence="1">Duluth1</strain>
        <tissue evidence="1">Whole animal</tissue>
    </source>
</reference>
<proteinExistence type="predicted"/>
<accession>A0A9D4RWR3</accession>
<protein>
    <submittedName>
        <fullName evidence="1">Uncharacterized protein</fullName>
    </submittedName>
</protein>
<organism evidence="1 2">
    <name type="scientific">Dreissena polymorpha</name>
    <name type="common">Zebra mussel</name>
    <name type="synonym">Mytilus polymorpha</name>
    <dbReference type="NCBI Taxonomy" id="45954"/>
    <lineage>
        <taxon>Eukaryota</taxon>
        <taxon>Metazoa</taxon>
        <taxon>Spiralia</taxon>
        <taxon>Lophotrochozoa</taxon>
        <taxon>Mollusca</taxon>
        <taxon>Bivalvia</taxon>
        <taxon>Autobranchia</taxon>
        <taxon>Heteroconchia</taxon>
        <taxon>Euheterodonta</taxon>
        <taxon>Imparidentia</taxon>
        <taxon>Neoheterodontei</taxon>
        <taxon>Myida</taxon>
        <taxon>Dreissenoidea</taxon>
        <taxon>Dreissenidae</taxon>
        <taxon>Dreissena</taxon>
    </lineage>
</organism>
<gene>
    <name evidence="1" type="ORF">DPMN_008260</name>
</gene>
<sequence>MTCMPSSRKSDPRGNYLGVPQRGYDAVILLQTPVLGVFGEDLKSAPTVGIEPVTSRSLGGHHIHYTTATTVDCTG</sequence>
<dbReference type="EMBL" id="JAIWYP010000001">
    <property type="protein sequence ID" value="KAH3884281.1"/>
    <property type="molecule type" value="Genomic_DNA"/>
</dbReference>